<proteinExistence type="predicted"/>
<name>A0A7I7QR42_9MYCO</name>
<sequence length="119" mass="13118">MTSTVEGMYVQLTVNDEDGVPEVYSTPPWTDDADGRAETARVVVDPVGRPDGDRAGVLLTMTIGEALVLGRRIVEVAEQAAEGQFSRRGTQWRREVQNRKRREAWNVLMAGSDDDPSAD</sequence>
<evidence type="ECO:0000313" key="2">
    <source>
        <dbReference type="Proteomes" id="UP000467193"/>
    </source>
</evidence>
<protein>
    <submittedName>
        <fullName evidence="1">Uncharacterized protein</fullName>
    </submittedName>
</protein>
<keyword evidence="2" id="KW-1185">Reference proteome</keyword>
<gene>
    <name evidence="1" type="ORF">MSEDJ_29170</name>
</gene>
<organism evidence="1 2">
    <name type="scientific">Mycolicibacterium sediminis</name>
    <dbReference type="NCBI Taxonomy" id="1286180"/>
    <lineage>
        <taxon>Bacteria</taxon>
        <taxon>Bacillati</taxon>
        <taxon>Actinomycetota</taxon>
        <taxon>Actinomycetes</taxon>
        <taxon>Mycobacteriales</taxon>
        <taxon>Mycobacteriaceae</taxon>
        <taxon>Mycolicibacterium</taxon>
    </lineage>
</organism>
<accession>A0A7I7QR42</accession>
<dbReference type="AlphaFoldDB" id="A0A7I7QR42"/>
<evidence type="ECO:0000313" key="1">
    <source>
        <dbReference type="EMBL" id="BBY28821.1"/>
    </source>
</evidence>
<reference evidence="1 2" key="1">
    <citation type="journal article" date="2019" name="Emerg. Microbes Infect.">
        <title>Comprehensive subspecies identification of 175 nontuberculous mycobacteria species based on 7547 genomic profiles.</title>
        <authorList>
            <person name="Matsumoto Y."/>
            <person name="Kinjo T."/>
            <person name="Motooka D."/>
            <person name="Nabeya D."/>
            <person name="Jung N."/>
            <person name="Uechi K."/>
            <person name="Horii T."/>
            <person name="Iida T."/>
            <person name="Fujita J."/>
            <person name="Nakamura S."/>
        </authorList>
    </citation>
    <scope>NUCLEOTIDE SEQUENCE [LARGE SCALE GENOMIC DNA]</scope>
    <source>
        <strain evidence="1 2">JCM 17899</strain>
    </source>
</reference>
<dbReference type="Proteomes" id="UP000467193">
    <property type="component" value="Chromosome"/>
</dbReference>
<dbReference type="RefSeq" id="WP_163797674.1">
    <property type="nucleotide sequence ID" value="NZ_AP022588.1"/>
</dbReference>
<dbReference type="EMBL" id="AP022588">
    <property type="protein sequence ID" value="BBY28821.1"/>
    <property type="molecule type" value="Genomic_DNA"/>
</dbReference>
<dbReference type="KEGG" id="msei:MSEDJ_29170"/>